<protein>
    <submittedName>
        <fullName evidence="8">Cytochrome P450 71A26-like isoform X1</fullName>
    </submittedName>
</protein>
<feature type="chain" id="PRO_5034042526" evidence="6">
    <location>
        <begin position="23"/>
        <end position="505"/>
    </location>
</feature>
<dbReference type="GO" id="GO:0004497">
    <property type="term" value="F:monooxygenase activity"/>
    <property type="evidence" value="ECO:0007669"/>
    <property type="project" value="UniProtKB-KW"/>
</dbReference>
<feature type="binding site" description="axial binding residue" evidence="4">
    <location>
        <position position="446"/>
    </location>
    <ligand>
        <name>heme</name>
        <dbReference type="ChEBI" id="CHEBI:30413"/>
    </ligand>
    <ligandPart>
        <name>Fe</name>
        <dbReference type="ChEBI" id="CHEBI:18248"/>
    </ligandPart>
</feature>
<reference evidence="8" key="2">
    <citation type="submission" date="2025-08" db="UniProtKB">
        <authorList>
            <consortium name="RefSeq"/>
        </authorList>
    </citation>
    <scope>IDENTIFICATION</scope>
    <source>
        <tissue evidence="8">Young leaves</tissue>
    </source>
</reference>
<dbReference type="FunFam" id="1.10.630.10:FF:000011">
    <property type="entry name" value="Cytochrome P450 83B1"/>
    <property type="match status" value="1"/>
</dbReference>
<keyword evidence="5" id="KW-0560">Oxidoreductase</keyword>
<dbReference type="Proteomes" id="UP000694853">
    <property type="component" value="Unplaced"/>
</dbReference>
<dbReference type="AlphaFoldDB" id="A0A8B8KBH8"/>
<dbReference type="OrthoDB" id="1470350at2759"/>
<dbReference type="GO" id="GO:0005506">
    <property type="term" value="F:iron ion binding"/>
    <property type="evidence" value="ECO:0007669"/>
    <property type="project" value="InterPro"/>
</dbReference>
<gene>
    <name evidence="8" type="primary">LOC113853979</name>
</gene>
<evidence type="ECO:0000313" key="7">
    <source>
        <dbReference type="Proteomes" id="UP000694853"/>
    </source>
</evidence>
<organism evidence="7 8">
    <name type="scientific">Abrus precatorius</name>
    <name type="common">Indian licorice</name>
    <name type="synonym">Glycine abrus</name>
    <dbReference type="NCBI Taxonomy" id="3816"/>
    <lineage>
        <taxon>Eukaryota</taxon>
        <taxon>Viridiplantae</taxon>
        <taxon>Streptophyta</taxon>
        <taxon>Embryophyta</taxon>
        <taxon>Tracheophyta</taxon>
        <taxon>Spermatophyta</taxon>
        <taxon>Magnoliopsida</taxon>
        <taxon>eudicotyledons</taxon>
        <taxon>Gunneridae</taxon>
        <taxon>Pentapetalae</taxon>
        <taxon>rosids</taxon>
        <taxon>fabids</taxon>
        <taxon>Fabales</taxon>
        <taxon>Fabaceae</taxon>
        <taxon>Papilionoideae</taxon>
        <taxon>50 kb inversion clade</taxon>
        <taxon>NPAAA clade</taxon>
        <taxon>indigoferoid/millettioid clade</taxon>
        <taxon>Abreae</taxon>
        <taxon>Abrus</taxon>
    </lineage>
</organism>
<keyword evidence="5" id="KW-0503">Monooxygenase</keyword>
<keyword evidence="4 5" id="KW-0349">Heme</keyword>
<dbReference type="Gene3D" id="1.10.630.10">
    <property type="entry name" value="Cytochrome P450"/>
    <property type="match status" value="1"/>
</dbReference>
<dbReference type="GO" id="GO:0016705">
    <property type="term" value="F:oxidoreductase activity, acting on paired donors, with incorporation or reduction of molecular oxygen"/>
    <property type="evidence" value="ECO:0007669"/>
    <property type="project" value="InterPro"/>
</dbReference>
<keyword evidence="2 4" id="KW-0479">Metal-binding</keyword>
<dbReference type="GeneID" id="113853979"/>
<dbReference type="PANTHER" id="PTHR47955:SF15">
    <property type="entry name" value="CYTOCHROME P450 71A2-LIKE"/>
    <property type="match status" value="1"/>
</dbReference>
<dbReference type="SUPFAM" id="SSF48264">
    <property type="entry name" value="Cytochrome P450"/>
    <property type="match status" value="1"/>
</dbReference>
<dbReference type="GO" id="GO:0020037">
    <property type="term" value="F:heme binding"/>
    <property type="evidence" value="ECO:0007669"/>
    <property type="project" value="InterPro"/>
</dbReference>
<sequence length="505" mass="57068">MLLIIFSIFLVLIFQFIWYSKSKSTEGKSLAPSPPKFPIIGNLHQLGLYPHRTLQSLAKKYGPLMLLRLGSMPVLVISSADVARDIMKTHDRIFADRPHNKMFDILLYGSKDVASAPYGEYWRQIRSISVLHLLNVKRVQSFRVVREEEIAILMEKIRPFCSSSLPVNLSELLSEVTNNIVCRVALGRKYGGDSGRVMKKLLMDFTELLGTFTVGDYVPWLDWLSHVSGLYGRANRVAKQIDELLAEVIEERVNRQKGASEKHAADSDIESHNDFVDVLLWIQSQNAIGFPIDRTVIKAMTLDVFAAGTDTTATALEWAMTELLRHPIVMKKLQDEGRNVSGDRTHITEEDLCHMQYLKAVVKETFRLHTPIPLLVPRKSTQDIELNGYHIESGTQVIVNAWAIARDPMYWDQPEEFKPERFLNSSIDVKGNDFQLIPFGAGRRGCPGTMFAVAVIELVLANLVHQFHWSLPNGVEGEKTLDMSETVGLTMHRKNPLLAVPVPNK</sequence>
<reference evidence="7" key="1">
    <citation type="journal article" date="2019" name="Toxins">
        <title>Detection of Abrin-Like and Prepropulchellin-Like Toxin Genes and Transcripts Using Whole Genome Sequencing and Full-Length Transcript Sequencing of Abrus precatorius.</title>
        <authorList>
            <person name="Hovde B.T."/>
            <person name="Daligault H.E."/>
            <person name="Hanschen E.R."/>
            <person name="Kunde Y.A."/>
            <person name="Johnson M.B."/>
            <person name="Starkenburg S.R."/>
            <person name="Johnson S.L."/>
        </authorList>
    </citation>
    <scope>NUCLEOTIDE SEQUENCE [LARGE SCALE GENOMIC DNA]</scope>
</reference>
<keyword evidence="3 4" id="KW-0408">Iron</keyword>
<feature type="signal peptide" evidence="6">
    <location>
        <begin position="1"/>
        <end position="22"/>
    </location>
</feature>
<evidence type="ECO:0000313" key="8">
    <source>
        <dbReference type="RefSeq" id="XP_027340533.1"/>
    </source>
</evidence>
<dbReference type="KEGG" id="aprc:113853979"/>
<dbReference type="PRINTS" id="PR00463">
    <property type="entry name" value="EP450I"/>
</dbReference>
<keyword evidence="6" id="KW-0732">Signal</keyword>
<dbReference type="InterPro" id="IPR001128">
    <property type="entry name" value="Cyt_P450"/>
</dbReference>
<name>A0A8B8KBH8_ABRPR</name>
<comment type="cofactor">
    <cofactor evidence="4">
        <name>heme</name>
        <dbReference type="ChEBI" id="CHEBI:30413"/>
    </cofactor>
</comment>
<dbReference type="InterPro" id="IPR036396">
    <property type="entry name" value="Cyt_P450_sf"/>
</dbReference>
<evidence type="ECO:0000256" key="6">
    <source>
        <dbReference type="SAM" id="SignalP"/>
    </source>
</evidence>
<dbReference type="InterPro" id="IPR017972">
    <property type="entry name" value="Cyt_P450_CS"/>
</dbReference>
<comment type="similarity">
    <text evidence="1 5">Belongs to the cytochrome P450 family.</text>
</comment>
<accession>A0A8B8KBH8</accession>
<dbReference type="PRINTS" id="PR00385">
    <property type="entry name" value="P450"/>
</dbReference>
<evidence type="ECO:0000256" key="2">
    <source>
        <dbReference type="ARBA" id="ARBA00022723"/>
    </source>
</evidence>
<keyword evidence="7" id="KW-1185">Reference proteome</keyword>
<dbReference type="RefSeq" id="XP_027340533.1">
    <property type="nucleotide sequence ID" value="XM_027484732.1"/>
</dbReference>
<evidence type="ECO:0000256" key="3">
    <source>
        <dbReference type="ARBA" id="ARBA00023004"/>
    </source>
</evidence>
<dbReference type="InterPro" id="IPR002401">
    <property type="entry name" value="Cyt_P450_E_grp-I"/>
</dbReference>
<evidence type="ECO:0000256" key="4">
    <source>
        <dbReference type="PIRSR" id="PIRSR602401-1"/>
    </source>
</evidence>
<dbReference type="Pfam" id="PF00067">
    <property type="entry name" value="p450"/>
    <property type="match status" value="1"/>
</dbReference>
<evidence type="ECO:0000256" key="5">
    <source>
        <dbReference type="RuleBase" id="RU000461"/>
    </source>
</evidence>
<evidence type="ECO:0000256" key="1">
    <source>
        <dbReference type="ARBA" id="ARBA00010617"/>
    </source>
</evidence>
<dbReference type="PROSITE" id="PS00086">
    <property type="entry name" value="CYTOCHROME_P450"/>
    <property type="match status" value="1"/>
</dbReference>
<proteinExistence type="inferred from homology"/>
<dbReference type="PANTHER" id="PTHR47955">
    <property type="entry name" value="CYTOCHROME P450 FAMILY 71 PROTEIN"/>
    <property type="match status" value="1"/>
</dbReference>
<dbReference type="CDD" id="cd11072">
    <property type="entry name" value="CYP71-like"/>
    <property type="match status" value="1"/>
</dbReference>